<comment type="caution">
    <text evidence="3">The sequence shown here is derived from an EMBL/GenBank/DDBJ whole genome shotgun (WGS) entry which is preliminary data.</text>
</comment>
<feature type="compositionally biased region" description="Acidic residues" evidence="1">
    <location>
        <begin position="627"/>
        <end position="637"/>
    </location>
</feature>
<feature type="chain" id="PRO_5042282802" evidence="2">
    <location>
        <begin position="20"/>
        <end position="637"/>
    </location>
</feature>
<dbReference type="EMBL" id="LGRX02007084">
    <property type="protein sequence ID" value="KAK3275668.1"/>
    <property type="molecule type" value="Genomic_DNA"/>
</dbReference>
<accession>A0AAE0GCS6</accession>
<evidence type="ECO:0000256" key="1">
    <source>
        <dbReference type="SAM" id="MobiDB-lite"/>
    </source>
</evidence>
<name>A0AAE0GCS6_9CHLO</name>
<gene>
    <name evidence="3" type="ORF">CYMTET_16216</name>
</gene>
<dbReference type="SUPFAM" id="SSF53098">
    <property type="entry name" value="Ribonuclease H-like"/>
    <property type="match status" value="1"/>
</dbReference>
<organism evidence="3 4">
    <name type="scientific">Cymbomonas tetramitiformis</name>
    <dbReference type="NCBI Taxonomy" id="36881"/>
    <lineage>
        <taxon>Eukaryota</taxon>
        <taxon>Viridiplantae</taxon>
        <taxon>Chlorophyta</taxon>
        <taxon>Pyramimonadophyceae</taxon>
        <taxon>Pyramimonadales</taxon>
        <taxon>Pyramimonadaceae</taxon>
        <taxon>Cymbomonas</taxon>
    </lineage>
</organism>
<evidence type="ECO:0000256" key="2">
    <source>
        <dbReference type="SAM" id="SignalP"/>
    </source>
</evidence>
<sequence length="637" mass="72935">MANLFMMCVILAYENVAFAFYEAWIQAELCMGSASEHTGEIPIPQAHYDDRRLVPKFLKYVANCLILDQLSLLRRVNYFTMLIDECTSRSIVSCAAIYICFQHPDTFESSVIFFGLFKLHGGSGKLLYRSVVSWLALLGIEPTRRLMFFISDGASAMRSVRTGLGKRLRDSFCEAMVMIHCVCHRLPLGSAECFAMFPECIAIDKILTKSYGFFKKSHAQRDNFREMTDEFDIKYKLPKRFHKVRWLSRGQSVERLIELLVPFVAYLRSVDENFVKTFENFSTLFILFAVADLLVVLNVLSSRMQSTKWPFSNLSVFLDEAFDSINEMFVTPALDLSDPEQRAKYGGKYIKLLLGTIAKSENGSYYDDIRLNFDKSEDECQHRVMEIAIMLIMCIKDRFPDIEILEALCVFDPARLPDSLETIEKDNYGKEAMHVIFEHYGDVIGVETLAELMEQWIKLRKIVFCTYRNVDIFTFVRRFHHAFTHQATGAPDPKYTYMLLLLELCNIIVMANAHTERGFAHLNDIWTHQRGRLAVRTINDVMVTKFLGPTLGGENEALRALCISAARHWGTQRGPQICREPVVMHQPLPEFAEDSEICEDLEDEMLVGSSSSDEDEDPLGLETVIVDGDEYASDDSE</sequence>
<proteinExistence type="predicted"/>
<reference evidence="3 4" key="1">
    <citation type="journal article" date="2015" name="Genome Biol. Evol.">
        <title>Comparative Genomics of a Bacterivorous Green Alga Reveals Evolutionary Causalities and Consequences of Phago-Mixotrophic Mode of Nutrition.</title>
        <authorList>
            <person name="Burns J.A."/>
            <person name="Paasch A."/>
            <person name="Narechania A."/>
            <person name="Kim E."/>
        </authorList>
    </citation>
    <scope>NUCLEOTIDE SEQUENCE [LARGE SCALE GENOMIC DNA]</scope>
    <source>
        <strain evidence="3 4">PLY_AMNH</strain>
    </source>
</reference>
<evidence type="ECO:0000313" key="4">
    <source>
        <dbReference type="Proteomes" id="UP001190700"/>
    </source>
</evidence>
<dbReference type="PANTHER" id="PTHR46880">
    <property type="entry name" value="RAS-ASSOCIATING DOMAIN-CONTAINING PROTEIN"/>
    <property type="match status" value="1"/>
</dbReference>
<dbReference type="InterPro" id="IPR012337">
    <property type="entry name" value="RNaseH-like_sf"/>
</dbReference>
<dbReference type="Proteomes" id="UP001190700">
    <property type="component" value="Unassembled WGS sequence"/>
</dbReference>
<keyword evidence="4" id="KW-1185">Reference proteome</keyword>
<protein>
    <submittedName>
        <fullName evidence="3">Uncharacterized protein</fullName>
    </submittedName>
</protein>
<dbReference type="AlphaFoldDB" id="A0AAE0GCS6"/>
<evidence type="ECO:0000313" key="3">
    <source>
        <dbReference type="EMBL" id="KAK3275668.1"/>
    </source>
</evidence>
<keyword evidence="2" id="KW-0732">Signal</keyword>
<dbReference type="PANTHER" id="PTHR46880:SF5">
    <property type="entry name" value="DUF4371 DOMAIN-CONTAINING PROTEIN"/>
    <property type="match status" value="1"/>
</dbReference>
<feature type="region of interest" description="Disordered" evidence="1">
    <location>
        <begin position="605"/>
        <end position="637"/>
    </location>
</feature>
<feature type="signal peptide" evidence="2">
    <location>
        <begin position="1"/>
        <end position="19"/>
    </location>
</feature>